<dbReference type="PROSITE" id="PS00675">
    <property type="entry name" value="SIGMA54_INTERACT_1"/>
    <property type="match status" value="1"/>
</dbReference>
<dbReference type="GO" id="GO:0043565">
    <property type="term" value="F:sequence-specific DNA binding"/>
    <property type="evidence" value="ECO:0007669"/>
    <property type="project" value="InterPro"/>
</dbReference>
<name>A0A971M6R1_9BACT</name>
<dbReference type="PROSITE" id="PS50110">
    <property type="entry name" value="RESPONSE_REGULATORY"/>
    <property type="match status" value="1"/>
</dbReference>
<dbReference type="SUPFAM" id="SSF52172">
    <property type="entry name" value="CheY-like"/>
    <property type="match status" value="1"/>
</dbReference>
<keyword evidence="4" id="KW-0804">Transcription</keyword>
<evidence type="ECO:0000256" key="2">
    <source>
        <dbReference type="ARBA" id="ARBA00022840"/>
    </source>
</evidence>
<reference evidence="8" key="1">
    <citation type="journal article" date="2020" name="Biotechnol. Biofuels">
        <title>New insights from the biogas microbiome by comprehensive genome-resolved metagenomics of nearly 1600 species originating from multiple anaerobic digesters.</title>
        <authorList>
            <person name="Campanaro S."/>
            <person name="Treu L."/>
            <person name="Rodriguez-R L.M."/>
            <person name="Kovalovszki A."/>
            <person name="Ziels R.M."/>
            <person name="Maus I."/>
            <person name="Zhu X."/>
            <person name="Kougias P.G."/>
            <person name="Basile A."/>
            <person name="Luo G."/>
            <person name="Schluter A."/>
            <person name="Konstantinidis K.T."/>
            <person name="Angelidaki I."/>
        </authorList>
    </citation>
    <scope>NUCLEOTIDE SEQUENCE</scope>
    <source>
        <strain evidence="8">AS06rmzACSIP_7</strain>
    </source>
</reference>
<evidence type="ECO:0000256" key="3">
    <source>
        <dbReference type="ARBA" id="ARBA00023015"/>
    </source>
</evidence>
<dbReference type="Pfam" id="PF00072">
    <property type="entry name" value="Response_reg"/>
    <property type="match status" value="1"/>
</dbReference>
<dbReference type="PROSITE" id="PS00688">
    <property type="entry name" value="SIGMA54_INTERACT_3"/>
    <property type="match status" value="1"/>
</dbReference>
<dbReference type="InterPro" id="IPR002197">
    <property type="entry name" value="HTH_Fis"/>
</dbReference>
<dbReference type="Pfam" id="PF00158">
    <property type="entry name" value="Sigma54_activat"/>
    <property type="match status" value="1"/>
</dbReference>
<dbReference type="InterPro" id="IPR058031">
    <property type="entry name" value="AAA_lid_NorR"/>
</dbReference>
<keyword evidence="5" id="KW-0597">Phosphoprotein</keyword>
<dbReference type="Gene3D" id="3.40.50.2300">
    <property type="match status" value="1"/>
</dbReference>
<dbReference type="CDD" id="cd00009">
    <property type="entry name" value="AAA"/>
    <property type="match status" value="1"/>
</dbReference>
<dbReference type="AlphaFoldDB" id="A0A971M6R1"/>
<dbReference type="InterPro" id="IPR003593">
    <property type="entry name" value="AAA+_ATPase"/>
</dbReference>
<feature type="modified residue" description="4-aspartylphosphate" evidence="5">
    <location>
        <position position="84"/>
    </location>
</feature>
<evidence type="ECO:0000259" key="7">
    <source>
        <dbReference type="PROSITE" id="PS50110"/>
    </source>
</evidence>
<accession>A0A971M6R1</accession>
<feature type="domain" description="Response regulatory" evidence="7">
    <location>
        <begin position="35"/>
        <end position="149"/>
    </location>
</feature>
<dbReference type="FunFam" id="3.40.50.300:FF:000006">
    <property type="entry name" value="DNA-binding transcriptional regulator NtrC"/>
    <property type="match status" value="1"/>
</dbReference>
<dbReference type="InterPro" id="IPR009057">
    <property type="entry name" value="Homeodomain-like_sf"/>
</dbReference>
<dbReference type="Gene3D" id="1.10.8.60">
    <property type="match status" value="1"/>
</dbReference>
<evidence type="ECO:0000313" key="9">
    <source>
        <dbReference type="Proteomes" id="UP000777265"/>
    </source>
</evidence>
<dbReference type="GO" id="GO:0006355">
    <property type="term" value="P:regulation of DNA-templated transcription"/>
    <property type="evidence" value="ECO:0007669"/>
    <property type="project" value="InterPro"/>
</dbReference>
<reference evidence="8" key="2">
    <citation type="submission" date="2020-01" db="EMBL/GenBank/DDBJ databases">
        <authorList>
            <person name="Campanaro S."/>
        </authorList>
    </citation>
    <scope>NUCLEOTIDE SEQUENCE</scope>
    <source>
        <strain evidence="8">AS06rmzACSIP_7</strain>
    </source>
</reference>
<keyword evidence="2" id="KW-0067">ATP-binding</keyword>
<dbReference type="InterPro" id="IPR011006">
    <property type="entry name" value="CheY-like_superfamily"/>
</dbReference>
<protein>
    <submittedName>
        <fullName evidence="8">Sigma-54-dependent Fis family transcriptional regulator</fullName>
    </submittedName>
</protein>
<dbReference type="SMART" id="SM00382">
    <property type="entry name" value="AAA"/>
    <property type="match status" value="1"/>
</dbReference>
<gene>
    <name evidence="8" type="ORF">GXY80_15355</name>
</gene>
<dbReference type="InterPro" id="IPR027417">
    <property type="entry name" value="P-loop_NTPase"/>
</dbReference>
<keyword evidence="1" id="KW-0547">Nucleotide-binding</keyword>
<evidence type="ECO:0000313" key="8">
    <source>
        <dbReference type="EMBL" id="NLW36833.1"/>
    </source>
</evidence>
<dbReference type="SUPFAM" id="SSF46689">
    <property type="entry name" value="Homeodomain-like"/>
    <property type="match status" value="1"/>
</dbReference>
<dbReference type="Gene3D" id="3.40.50.300">
    <property type="entry name" value="P-loop containing nucleotide triphosphate hydrolases"/>
    <property type="match status" value="1"/>
</dbReference>
<organism evidence="8 9">
    <name type="scientific">Syntrophorhabdus aromaticivorans</name>
    <dbReference type="NCBI Taxonomy" id="328301"/>
    <lineage>
        <taxon>Bacteria</taxon>
        <taxon>Pseudomonadati</taxon>
        <taxon>Thermodesulfobacteriota</taxon>
        <taxon>Syntrophorhabdia</taxon>
        <taxon>Syntrophorhabdales</taxon>
        <taxon>Syntrophorhabdaceae</taxon>
        <taxon>Syntrophorhabdus</taxon>
    </lineage>
</organism>
<evidence type="ECO:0000256" key="5">
    <source>
        <dbReference type="PROSITE-ProRule" id="PRU00169"/>
    </source>
</evidence>
<dbReference type="InterPro" id="IPR025944">
    <property type="entry name" value="Sigma_54_int_dom_CS"/>
</dbReference>
<evidence type="ECO:0000256" key="1">
    <source>
        <dbReference type="ARBA" id="ARBA00022741"/>
    </source>
</evidence>
<dbReference type="PANTHER" id="PTHR32071">
    <property type="entry name" value="TRANSCRIPTIONAL REGULATORY PROTEIN"/>
    <property type="match status" value="1"/>
</dbReference>
<dbReference type="Pfam" id="PF02954">
    <property type="entry name" value="HTH_8"/>
    <property type="match status" value="1"/>
</dbReference>
<dbReference type="EMBL" id="JAAYEE010000304">
    <property type="protein sequence ID" value="NLW36833.1"/>
    <property type="molecule type" value="Genomic_DNA"/>
</dbReference>
<dbReference type="GO" id="GO:0000160">
    <property type="term" value="P:phosphorelay signal transduction system"/>
    <property type="evidence" value="ECO:0007669"/>
    <property type="project" value="InterPro"/>
</dbReference>
<dbReference type="GO" id="GO:0005524">
    <property type="term" value="F:ATP binding"/>
    <property type="evidence" value="ECO:0007669"/>
    <property type="project" value="UniProtKB-KW"/>
</dbReference>
<dbReference type="SUPFAM" id="SSF52540">
    <property type="entry name" value="P-loop containing nucleoside triphosphate hydrolases"/>
    <property type="match status" value="1"/>
</dbReference>
<comment type="caution">
    <text evidence="8">The sequence shown here is derived from an EMBL/GenBank/DDBJ whole genome shotgun (WGS) entry which is preliminary data.</text>
</comment>
<dbReference type="Proteomes" id="UP000777265">
    <property type="component" value="Unassembled WGS sequence"/>
</dbReference>
<evidence type="ECO:0000259" key="6">
    <source>
        <dbReference type="PROSITE" id="PS50045"/>
    </source>
</evidence>
<evidence type="ECO:0000256" key="4">
    <source>
        <dbReference type="ARBA" id="ARBA00023163"/>
    </source>
</evidence>
<dbReference type="SMART" id="SM00448">
    <property type="entry name" value="REC"/>
    <property type="match status" value="1"/>
</dbReference>
<keyword evidence="3" id="KW-0805">Transcription regulation</keyword>
<feature type="domain" description="Sigma-54 factor interaction" evidence="6">
    <location>
        <begin position="174"/>
        <end position="403"/>
    </location>
</feature>
<dbReference type="InterPro" id="IPR001789">
    <property type="entry name" value="Sig_transdc_resp-reg_receiver"/>
</dbReference>
<dbReference type="Gene3D" id="1.10.10.60">
    <property type="entry name" value="Homeodomain-like"/>
    <property type="match status" value="1"/>
</dbReference>
<proteinExistence type="predicted"/>
<dbReference type="PROSITE" id="PS50045">
    <property type="entry name" value="SIGMA54_INTERACT_4"/>
    <property type="match status" value="1"/>
</dbReference>
<dbReference type="InterPro" id="IPR002078">
    <property type="entry name" value="Sigma_54_int"/>
</dbReference>
<dbReference type="InterPro" id="IPR025662">
    <property type="entry name" value="Sigma_54_int_dom_ATP-bd_1"/>
</dbReference>
<sequence length="475" mass="52773">MSRGYLDKEPCQAYTISSSGGETKVAAVTINQPFNILVVDDEVNIRKTLSMFLETEGHRVIAVSNFEDAIAEASRRSFELAFVDLRLGAESGLDLIPALLAVSHWLKIIVVTAYASIDTAVEAIRRGATDYIPKPFTPAQVKLAMQKVFELRTLEQKVTTLQEDLGRLHPEIDFSSTSNTMQRAVSLARQVAPSDATILLRGESGTGKSVLARAIHRWSNRAAKPMSIVSCPSFLSDLLESELFGHIKGAFTGAIRDNPGRIAACEGGTLLLDEIGDLPLSLQPKLLRFVQDREYERVGDYTTRKADVRLITATNVDLEKAVREGRFREDLFYRLNVIQIEIPPLRDRPDDVAILAEKLLVFYGRNNHRSFHGFTREALEALKLYRWPGNVRELSNIIERAAIISQADRVGAESLPPSLVPGDANAHIGDPITLGKIEEQHIRRVLATAKSLQEAADILGIDQATLWRRRKKYGI</sequence>
<dbReference type="PANTHER" id="PTHR32071:SF113">
    <property type="entry name" value="ALGINATE BIOSYNTHESIS TRANSCRIPTIONAL REGULATORY PROTEIN ALGB"/>
    <property type="match status" value="1"/>
</dbReference>
<dbReference type="Pfam" id="PF25601">
    <property type="entry name" value="AAA_lid_14"/>
    <property type="match status" value="1"/>
</dbReference>